<dbReference type="NCBIfam" id="TIGR03898">
    <property type="entry name" value="lanti_MRSA_kill"/>
    <property type="match status" value="1"/>
</dbReference>
<dbReference type="AlphaFoldDB" id="A0A0A5G1W0"/>
<dbReference type="STRING" id="1385512.N784_11180"/>
<dbReference type="RefSeq" id="WP_036835794.1">
    <property type="nucleotide sequence ID" value="NZ_AVPG01000027.1"/>
</dbReference>
<keyword evidence="2" id="KW-1185">Reference proteome</keyword>
<reference evidence="1 2" key="1">
    <citation type="submission" date="2013-08" db="EMBL/GenBank/DDBJ databases">
        <authorList>
            <person name="Huang J."/>
            <person name="Wang G."/>
        </authorList>
    </citation>
    <scope>NUCLEOTIDE SEQUENCE [LARGE SCALE GENOMIC DNA]</scope>
    <source>
        <strain evidence="1 2">JSM 072002</strain>
    </source>
</reference>
<dbReference type="Pfam" id="PF14867">
    <property type="entry name" value="Lantibiotic_a"/>
    <property type="match status" value="1"/>
</dbReference>
<dbReference type="GO" id="GO:0050830">
    <property type="term" value="P:defense response to Gram-positive bacterium"/>
    <property type="evidence" value="ECO:0007669"/>
    <property type="project" value="InterPro"/>
</dbReference>
<name>A0A0A5G1W0_9BACI</name>
<protein>
    <recommendedName>
        <fullName evidence="3">Plantaricin C family lantibiotic</fullName>
    </recommendedName>
</protein>
<proteinExistence type="predicted"/>
<evidence type="ECO:0000313" key="1">
    <source>
        <dbReference type="EMBL" id="KGX85050.1"/>
    </source>
</evidence>
<dbReference type="NCBIfam" id="NF000539">
    <property type="entry name" value="plantaricin"/>
    <property type="match status" value="1"/>
</dbReference>
<evidence type="ECO:0008006" key="3">
    <source>
        <dbReference type="Google" id="ProtNLM"/>
    </source>
</evidence>
<comment type="caution">
    <text evidence="1">The sequence shown here is derived from an EMBL/GenBank/DDBJ whole genome shotgun (WGS) entry which is preliminary data.</text>
</comment>
<organism evidence="1 2">
    <name type="scientific">Pontibacillus litoralis JSM 072002</name>
    <dbReference type="NCBI Taxonomy" id="1385512"/>
    <lineage>
        <taxon>Bacteria</taxon>
        <taxon>Bacillati</taxon>
        <taxon>Bacillota</taxon>
        <taxon>Bacilli</taxon>
        <taxon>Bacillales</taxon>
        <taxon>Bacillaceae</taxon>
        <taxon>Pontibacillus</taxon>
    </lineage>
</organism>
<dbReference type="eggNOG" id="ENOG5033DGY">
    <property type="taxonomic scope" value="Bacteria"/>
</dbReference>
<dbReference type="OrthoDB" id="4248078at2"/>
<dbReference type="InterPro" id="IPR029243">
    <property type="entry name" value="Lantibiotic_alpha"/>
</dbReference>
<gene>
    <name evidence="1" type="ORF">N784_11180</name>
</gene>
<dbReference type="Proteomes" id="UP000030401">
    <property type="component" value="Unassembled WGS sequence"/>
</dbReference>
<dbReference type="InterPro" id="IPR027635">
    <property type="entry name" value="Lantibiotic2_lead_pep_dom"/>
</dbReference>
<evidence type="ECO:0000313" key="2">
    <source>
        <dbReference type="Proteomes" id="UP000030401"/>
    </source>
</evidence>
<sequence length="84" mass="9582">MSNELKAWKNPYYRNMQGNQTKLPIEDPMVELKEEELLQIQGGNEERWAETVLTTLTCAAASYFLGNPGHMCTITVECQNQCNN</sequence>
<dbReference type="EMBL" id="AVPG01000027">
    <property type="protein sequence ID" value="KGX85050.1"/>
    <property type="molecule type" value="Genomic_DNA"/>
</dbReference>
<accession>A0A0A5G1W0</accession>